<name>A0A1Y2CJB5_9FUNG</name>
<keyword evidence="2 7" id="KW-0349">Heme</keyword>
<evidence type="ECO:0000256" key="5">
    <source>
        <dbReference type="ARBA" id="ARBA00023004"/>
    </source>
</evidence>
<dbReference type="GO" id="GO:0016705">
    <property type="term" value="F:oxidoreductase activity, acting on paired donors, with incorporation or reduction of molecular oxygen"/>
    <property type="evidence" value="ECO:0007669"/>
    <property type="project" value="InterPro"/>
</dbReference>
<dbReference type="GO" id="GO:0005506">
    <property type="term" value="F:iron ion binding"/>
    <property type="evidence" value="ECO:0007669"/>
    <property type="project" value="InterPro"/>
</dbReference>
<evidence type="ECO:0000256" key="8">
    <source>
        <dbReference type="RuleBase" id="RU000461"/>
    </source>
</evidence>
<dbReference type="InterPro" id="IPR036396">
    <property type="entry name" value="Cyt_P450_sf"/>
</dbReference>
<dbReference type="GO" id="GO:0004497">
    <property type="term" value="F:monooxygenase activity"/>
    <property type="evidence" value="ECO:0007669"/>
    <property type="project" value="UniProtKB-KW"/>
</dbReference>
<evidence type="ECO:0000256" key="1">
    <source>
        <dbReference type="ARBA" id="ARBA00010617"/>
    </source>
</evidence>
<accession>A0A1Y2CJB5</accession>
<keyword evidence="3 7" id="KW-0479">Metal-binding</keyword>
<keyword evidence="9" id="KW-1133">Transmembrane helix</keyword>
<dbReference type="Proteomes" id="UP000193642">
    <property type="component" value="Unassembled WGS sequence"/>
</dbReference>
<proteinExistence type="inferred from homology"/>
<dbReference type="GO" id="GO:0020037">
    <property type="term" value="F:heme binding"/>
    <property type="evidence" value="ECO:0007669"/>
    <property type="project" value="InterPro"/>
</dbReference>
<evidence type="ECO:0000313" key="11">
    <source>
        <dbReference type="Proteomes" id="UP000193642"/>
    </source>
</evidence>
<keyword evidence="9" id="KW-0472">Membrane</keyword>
<dbReference type="PRINTS" id="PR00385">
    <property type="entry name" value="P450"/>
</dbReference>
<evidence type="ECO:0000256" key="6">
    <source>
        <dbReference type="ARBA" id="ARBA00023033"/>
    </source>
</evidence>
<evidence type="ECO:0000256" key="9">
    <source>
        <dbReference type="SAM" id="Phobius"/>
    </source>
</evidence>
<dbReference type="GO" id="GO:0016125">
    <property type="term" value="P:sterol metabolic process"/>
    <property type="evidence" value="ECO:0007669"/>
    <property type="project" value="TreeGrafter"/>
</dbReference>
<comment type="cofactor">
    <cofactor evidence="7">
        <name>heme</name>
        <dbReference type="ChEBI" id="CHEBI:30413"/>
    </cofactor>
</comment>
<dbReference type="InterPro" id="IPR001128">
    <property type="entry name" value="Cyt_P450"/>
</dbReference>
<organism evidence="10 11">
    <name type="scientific">Rhizoclosmatium globosum</name>
    <dbReference type="NCBI Taxonomy" id="329046"/>
    <lineage>
        <taxon>Eukaryota</taxon>
        <taxon>Fungi</taxon>
        <taxon>Fungi incertae sedis</taxon>
        <taxon>Chytridiomycota</taxon>
        <taxon>Chytridiomycota incertae sedis</taxon>
        <taxon>Chytridiomycetes</taxon>
        <taxon>Chytridiales</taxon>
        <taxon>Chytriomycetaceae</taxon>
        <taxon>Rhizoclosmatium</taxon>
    </lineage>
</organism>
<dbReference type="PANTHER" id="PTHR24286:SF384">
    <property type="entry name" value="P450, PUTATIVE (EUROFUNG)-RELATED"/>
    <property type="match status" value="1"/>
</dbReference>
<dbReference type="PRINTS" id="PR00463">
    <property type="entry name" value="EP450I"/>
</dbReference>
<keyword evidence="11" id="KW-1185">Reference proteome</keyword>
<feature type="transmembrane region" description="Helical" evidence="9">
    <location>
        <begin position="6"/>
        <end position="24"/>
    </location>
</feature>
<dbReference type="SUPFAM" id="SSF48264">
    <property type="entry name" value="Cytochrome P450"/>
    <property type="match status" value="1"/>
</dbReference>
<evidence type="ECO:0000256" key="2">
    <source>
        <dbReference type="ARBA" id="ARBA00022617"/>
    </source>
</evidence>
<dbReference type="PANTHER" id="PTHR24286">
    <property type="entry name" value="CYTOCHROME P450 26"/>
    <property type="match status" value="1"/>
</dbReference>
<dbReference type="InterPro" id="IPR017972">
    <property type="entry name" value="Cyt_P450_CS"/>
</dbReference>
<evidence type="ECO:0000313" key="10">
    <source>
        <dbReference type="EMBL" id="ORY46997.1"/>
    </source>
</evidence>
<evidence type="ECO:0000256" key="4">
    <source>
        <dbReference type="ARBA" id="ARBA00023002"/>
    </source>
</evidence>
<protein>
    <submittedName>
        <fullName evidence="10">Cytochrome P450</fullName>
    </submittedName>
</protein>
<reference evidence="10 11" key="1">
    <citation type="submission" date="2016-07" db="EMBL/GenBank/DDBJ databases">
        <title>Pervasive Adenine N6-methylation of Active Genes in Fungi.</title>
        <authorList>
            <consortium name="DOE Joint Genome Institute"/>
            <person name="Mondo S.J."/>
            <person name="Dannebaum R.O."/>
            <person name="Kuo R.C."/>
            <person name="Labutti K."/>
            <person name="Haridas S."/>
            <person name="Kuo A."/>
            <person name="Salamov A."/>
            <person name="Ahrendt S.R."/>
            <person name="Lipzen A."/>
            <person name="Sullivan W."/>
            <person name="Andreopoulos W.B."/>
            <person name="Clum A."/>
            <person name="Lindquist E."/>
            <person name="Daum C."/>
            <person name="Ramamoorthy G.K."/>
            <person name="Gryganskyi A."/>
            <person name="Culley D."/>
            <person name="Magnuson J.K."/>
            <person name="James T.Y."/>
            <person name="O'Malley M.A."/>
            <person name="Stajich J.E."/>
            <person name="Spatafora J.W."/>
            <person name="Visel A."/>
            <person name="Grigoriev I.V."/>
        </authorList>
    </citation>
    <scope>NUCLEOTIDE SEQUENCE [LARGE SCALE GENOMIC DNA]</scope>
    <source>
        <strain evidence="10 11">JEL800</strain>
    </source>
</reference>
<dbReference type="STRING" id="329046.A0A1Y2CJB5"/>
<keyword evidence="5 7" id="KW-0408">Iron</keyword>
<dbReference type="PROSITE" id="PS00086">
    <property type="entry name" value="CYTOCHROME_P450"/>
    <property type="match status" value="1"/>
</dbReference>
<comment type="similarity">
    <text evidence="1 8">Belongs to the cytochrome P450 family.</text>
</comment>
<dbReference type="AlphaFoldDB" id="A0A1Y2CJB5"/>
<dbReference type="Gene3D" id="1.10.630.10">
    <property type="entry name" value="Cytochrome P450"/>
    <property type="match status" value="1"/>
</dbReference>
<keyword evidence="4 8" id="KW-0560">Oxidoreductase</keyword>
<dbReference type="EMBL" id="MCGO01000015">
    <property type="protein sequence ID" value="ORY46997.1"/>
    <property type="molecule type" value="Genomic_DNA"/>
</dbReference>
<evidence type="ECO:0000256" key="3">
    <source>
        <dbReference type="ARBA" id="ARBA00022723"/>
    </source>
</evidence>
<dbReference type="Pfam" id="PF00067">
    <property type="entry name" value="p450"/>
    <property type="match status" value="1"/>
</dbReference>
<dbReference type="InterPro" id="IPR002401">
    <property type="entry name" value="Cyt_P450_E_grp-I"/>
</dbReference>
<keyword evidence="9" id="KW-0812">Transmembrane</keyword>
<comment type="caution">
    <text evidence="10">The sequence shown here is derived from an EMBL/GenBank/DDBJ whole genome shotgun (WGS) entry which is preliminary data.</text>
</comment>
<dbReference type="CDD" id="cd00302">
    <property type="entry name" value="cytochrome_P450"/>
    <property type="match status" value="1"/>
</dbReference>
<sequence>MDSSAIFAVTAIASAIGGLALWAVQRSSKSKEPTFPSLPKWPLLGNILDYADASFTKRINSYPTPVWFSLPGFMGPILLVHDPDQARYVSSKAVSSRIVFGEPKLTTLFGGYESIFGATGKEHKRLRVLSMKAVSKNAMKQQFPLLQDLARETLENMARNPKAETQGISCLPHFQKLAFNAICIFMAGGDEAQLNQLVGLYDDFIDISHGFKAMFLPPFLEYFNGGLKAKAFEAQARILTKVSEITNERRCAMEDGNIYSDALSSLIEARDENGSSLSDRDIGFMFLVLCGAGFETTSMQLTTIFYFITNMVSNTDLEALQQEVDSFGELSESNLSQSPILNAFVKESLRIFNVAPFVIRIATEDFTLDGVNVPANSLFAAFHERGSLIEGGEAFELKRYLGDPSFDKDEFMPFGTGERRCLGFQLAMLEIKIVIAELLRGFVATKGVGKAKHVHVGTRLIESPVCIRPK</sequence>
<keyword evidence="6 8" id="KW-0503">Monooxygenase</keyword>
<dbReference type="OrthoDB" id="1470350at2759"/>
<feature type="binding site" description="axial binding residue" evidence="7">
    <location>
        <position position="421"/>
    </location>
    <ligand>
        <name>heme</name>
        <dbReference type="ChEBI" id="CHEBI:30413"/>
    </ligand>
    <ligandPart>
        <name>Fe</name>
        <dbReference type="ChEBI" id="CHEBI:18248"/>
    </ligandPart>
</feature>
<evidence type="ECO:0000256" key="7">
    <source>
        <dbReference type="PIRSR" id="PIRSR602401-1"/>
    </source>
</evidence>
<gene>
    <name evidence="10" type="ORF">BCR33DRAFT_849010</name>
</gene>